<evidence type="ECO:0000256" key="1">
    <source>
        <dbReference type="SAM" id="Coils"/>
    </source>
</evidence>
<feature type="coiled-coil region" evidence="1">
    <location>
        <begin position="134"/>
        <end position="220"/>
    </location>
</feature>
<dbReference type="RefSeq" id="WP_111433995.1">
    <property type="nucleotide sequence ID" value="NZ_JACIGG010000008.1"/>
</dbReference>
<gene>
    <name evidence="7" type="ORF">CH339_08890</name>
</gene>
<organism evidence="7 8">
    <name type="scientific">Rhodobium orientis</name>
    <dbReference type="NCBI Taxonomy" id="34017"/>
    <lineage>
        <taxon>Bacteria</taxon>
        <taxon>Pseudomonadati</taxon>
        <taxon>Pseudomonadota</taxon>
        <taxon>Alphaproteobacteria</taxon>
        <taxon>Hyphomicrobiales</taxon>
        <taxon>Rhodobiaceae</taxon>
        <taxon>Rhodobium</taxon>
    </lineage>
</organism>
<dbReference type="InterPro" id="IPR058624">
    <property type="entry name" value="MdtA-like_HH"/>
</dbReference>
<dbReference type="GO" id="GO:0055085">
    <property type="term" value="P:transmembrane transport"/>
    <property type="evidence" value="ECO:0007669"/>
    <property type="project" value="InterPro"/>
</dbReference>
<keyword evidence="8" id="KW-1185">Reference proteome</keyword>
<name>A0A327JQY9_9HYPH</name>
<sequence length="394" mass="42528">MNTQPDKNAFSEDRSRPATTPETPDAPMTAEGSPEAPPTEEPSEGNGRPRRSRKLVVAAVLLAVLAAAGTYGYHWWQVGRFIEETDDAYIKADIVSLSAEVTGRIVAVPVKDNQRVEKGDVLVRIDDADYLASRASAEASLAAAEAAIANIEASRTLQLRQLDAARADLETAKANLDLAETEFKRKDKLTATGATSKQALDQADNALRLAQAARDKATAAIAADEQQLKVLDWQKKQRIADRDSANAALRQAQTNLDRTVIHAPRAGLIGNRGIDPGEYVGPGTRLMSIVPMDAIYVVANFKETQVRRFRDGMEVDLTFDMLGGRTVEGTIDSVAPATGSEFALLPPQNATGNFTKIVQRIPVKIRLKNLPDDGLALRPGTSVVVRVNTKPADE</sequence>
<evidence type="ECO:0000259" key="6">
    <source>
        <dbReference type="Pfam" id="PF25963"/>
    </source>
</evidence>
<keyword evidence="1" id="KW-0175">Coiled coil</keyword>
<keyword evidence="3" id="KW-0472">Membrane</keyword>
<dbReference type="InterPro" id="IPR058634">
    <property type="entry name" value="AaeA-lik-b-barrel"/>
</dbReference>
<keyword evidence="3" id="KW-1133">Transmembrane helix</keyword>
<dbReference type="InterPro" id="IPR050739">
    <property type="entry name" value="MFP"/>
</dbReference>
<comment type="caution">
    <text evidence="7">The sequence shown here is derived from an EMBL/GenBank/DDBJ whole genome shotgun (WGS) entry which is preliminary data.</text>
</comment>
<evidence type="ECO:0000256" key="2">
    <source>
        <dbReference type="SAM" id="MobiDB-lite"/>
    </source>
</evidence>
<protein>
    <recommendedName>
        <fullName evidence="9">Hemolysin D</fullName>
    </recommendedName>
</protein>
<feature type="domain" description="Multidrug resistance protein MdtA-like alpha-helical hairpin" evidence="4">
    <location>
        <begin position="161"/>
        <end position="228"/>
    </location>
</feature>
<dbReference type="Pfam" id="PF25876">
    <property type="entry name" value="HH_MFP_RND"/>
    <property type="match status" value="1"/>
</dbReference>
<dbReference type="PANTHER" id="PTHR30386:SF24">
    <property type="entry name" value="MULTIDRUG RESISTANCE EFFLUX PUMP"/>
    <property type="match status" value="1"/>
</dbReference>
<feature type="region of interest" description="Disordered" evidence="2">
    <location>
        <begin position="1"/>
        <end position="50"/>
    </location>
</feature>
<dbReference type="SUPFAM" id="SSF111369">
    <property type="entry name" value="HlyD-like secretion proteins"/>
    <property type="match status" value="3"/>
</dbReference>
<accession>A0A327JQY9</accession>
<dbReference type="EMBL" id="NPEV01000014">
    <property type="protein sequence ID" value="RAI27824.1"/>
    <property type="molecule type" value="Genomic_DNA"/>
</dbReference>
<evidence type="ECO:0000313" key="7">
    <source>
        <dbReference type="EMBL" id="RAI27824.1"/>
    </source>
</evidence>
<feature type="transmembrane region" description="Helical" evidence="3">
    <location>
        <begin position="55"/>
        <end position="76"/>
    </location>
</feature>
<dbReference type="AlphaFoldDB" id="A0A327JQY9"/>
<proteinExistence type="predicted"/>
<evidence type="ECO:0000313" key="8">
    <source>
        <dbReference type="Proteomes" id="UP000249299"/>
    </source>
</evidence>
<dbReference type="Pfam" id="PF25963">
    <property type="entry name" value="Beta-barrel_AAEA"/>
    <property type="match status" value="1"/>
</dbReference>
<evidence type="ECO:0000256" key="3">
    <source>
        <dbReference type="SAM" id="Phobius"/>
    </source>
</evidence>
<evidence type="ECO:0000259" key="4">
    <source>
        <dbReference type="Pfam" id="PF25876"/>
    </source>
</evidence>
<dbReference type="PANTHER" id="PTHR30386">
    <property type="entry name" value="MEMBRANE FUSION SUBUNIT OF EMRAB-TOLC MULTIDRUG EFFLUX PUMP"/>
    <property type="match status" value="1"/>
</dbReference>
<dbReference type="Pfam" id="PF25917">
    <property type="entry name" value="BSH_RND"/>
    <property type="match status" value="1"/>
</dbReference>
<dbReference type="Gene3D" id="2.40.30.170">
    <property type="match status" value="1"/>
</dbReference>
<dbReference type="Gene3D" id="1.10.287.470">
    <property type="entry name" value="Helix hairpin bin"/>
    <property type="match status" value="1"/>
</dbReference>
<keyword evidence="3" id="KW-0812">Transmembrane</keyword>
<reference evidence="7 8" key="1">
    <citation type="submission" date="2017-07" db="EMBL/GenBank/DDBJ databases">
        <title>Draft Genome Sequences of Select Purple Nonsulfur Bacteria.</title>
        <authorList>
            <person name="Lasarre B."/>
            <person name="Mckinlay J.B."/>
        </authorList>
    </citation>
    <scope>NUCLEOTIDE SEQUENCE [LARGE SCALE GENOMIC DNA]</scope>
    <source>
        <strain evidence="7 8">DSM 11290</strain>
    </source>
</reference>
<dbReference type="Proteomes" id="UP000249299">
    <property type="component" value="Unassembled WGS sequence"/>
</dbReference>
<evidence type="ECO:0000259" key="5">
    <source>
        <dbReference type="Pfam" id="PF25917"/>
    </source>
</evidence>
<evidence type="ECO:0008006" key="9">
    <source>
        <dbReference type="Google" id="ProtNLM"/>
    </source>
</evidence>
<feature type="domain" description="Multidrug resistance protein MdtA-like barrel-sandwich hybrid" evidence="5">
    <location>
        <begin position="94"/>
        <end position="289"/>
    </location>
</feature>
<dbReference type="InterPro" id="IPR058625">
    <property type="entry name" value="MdtA-like_BSH"/>
</dbReference>
<feature type="domain" description="p-hydroxybenzoic acid efflux pump subunit AaeA-like beta-barrel" evidence="6">
    <location>
        <begin position="295"/>
        <end position="387"/>
    </location>
</feature>
<dbReference type="OrthoDB" id="9811754at2"/>
<dbReference type="Gene3D" id="2.40.50.100">
    <property type="match status" value="1"/>
</dbReference>